<feature type="domain" description="Nudix hydrolase" evidence="2">
    <location>
        <begin position="7"/>
        <end position="133"/>
    </location>
</feature>
<dbReference type="PANTHER" id="PTHR43736">
    <property type="entry name" value="ADP-RIBOSE PYROPHOSPHATASE"/>
    <property type="match status" value="1"/>
</dbReference>
<dbReference type="PROSITE" id="PS00893">
    <property type="entry name" value="NUDIX_BOX"/>
    <property type="match status" value="1"/>
</dbReference>
<dbReference type="SUPFAM" id="SSF55811">
    <property type="entry name" value="Nudix"/>
    <property type="match status" value="1"/>
</dbReference>
<dbReference type="GO" id="GO:0016787">
    <property type="term" value="F:hydrolase activity"/>
    <property type="evidence" value="ECO:0007669"/>
    <property type="project" value="UniProtKB-KW"/>
</dbReference>
<dbReference type="EMBL" id="LR796237">
    <property type="protein sequence ID" value="CAB4129482.1"/>
    <property type="molecule type" value="Genomic_DNA"/>
</dbReference>
<reference evidence="3" key="1">
    <citation type="submission" date="2020-04" db="EMBL/GenBank/DDBJ databases">
        <authorList>
            <person name="Chiriac C."/>
            <person name="Salcher M."/>
            <person name="Ghai R."/>
            <person name="Kavagutti S V."/>
        </authorList>
    </citation>
    <scope>NUCLEOTIDE SEQUENCE</scope>
</reference>
<evidence type="ECO:0000256" key="1">
    <source>
        <dbReference type="ARBA" id="ARBA00022801"/>
    </source>
</evidence>
<organism evidence="3">
    <name type="scientific">uncultured Caudovirales phage</name>
    <dbReference type="NCBI Taxonomy" id="2100421"/>
    <lineage>
        <taxon>Viruses</taxon>
        <taxon>Duplodnaviria</taxon>
        <taxon>Heunggongvirae</taxon>
        <taxon>Uroviricota</taxon>
        <taxon>Caudoviricetes</taxon>
        <taxon>Peduoviridae</taxon>
        <taxon>Maltschvirus</taxon>
        <taxon>Maltschvirus maltsch</taxon>
    </lineage>
</organism>
<dbReference type="InterPro" id="IPR020084">
    <property type="entry name" value="NUDIX_hydrolase_CS"/>
</dbReference>
<evidence type="ECO:0000259" key="2">
    <source>
        <dbReference type="PROSITE" id="PS51462"/>
    </source>
</evidence>
<dbReference type="InterPro" id="IPR000086">
    <property type="entry name" value="NUDIX_hydrolase_dom"/>
</dbReference>
<accession>A0A6J5L7H7</accession>
<sequence length="147" mass="16506">MDAGNLSTLTSIGALIYSKSTGRYLFLLRDKTTYSNCWGLCGGKLESGESLHHGLVREIREEIGGCDISRIVPLEQFTSENSRFIFHTVIAIVEREFTPTLNSEHKGYCWVPLSDHPTPLHPGVWRTFNSNAIIEKIRTVESTDFSS</sequence>
<proteinExistence type="predicted"/>
<dbReference type="Pfam" id="PF00293">
    <property type="entry name" value="NUDIX"/>
    <property type="match status" value="1"/>
</dbReference>
<dbReference type="InterPro" id="IPR015797">
    <property type="entry name" value="NUDIX_hydrolase-like_dom_sf"/>
</dbReference>
<name>A0A6J5L7H7_9CAUD</name>
<dbReference type="Gene3D" id="3.90.79.10">
    <property type="entry name" value="Nucleoside Triphosphate Pyrophosphohydrolase"/>
    <property type="match status" value="1"/>
</dbReference>
<protein>
    <submittedName>
        <fullName evidence="3">MutT NTP pyrophosphohydrolases including oxidative damage repair enzymes</fullName>
    </submittedName>
</protein>
<dbReference type="CDD" id="cd02883">
    <property type="entry name" value="NUDIX_Hydrolase"/>
    <property type="match status" value="1"/>
</dbReference>
<dbReference type="PANTHER" id="PTHR43736:SF1">
    <property type="entry name" value="DIHYDRONEOPTERIN TRIPHOSPHATE DIPHOSPHATASE"/>
    <property type="match status" value="1"/>
</dbReference>
<evidence type="ECO:0000313" key="3">
    <source>
        <dbReference type="EMBL" id="CAB4129482.1"/>
    </source>
</evidence>
<dbReference type="PROSITE" id="PS51462">
    <property type="entry name" value="NUDIX"/>
    <property type="match status" value="1"/>
</dbReference>
<keyword evidence="1 3" id="KW-0378">Hydrolase</keyword>
<gene>
    <name evidence="3" type="ORF">UFOVP116_20</name>
</gene>